<dbReference type="AlphaFoldDB" id="A0A3P1SXM5"/>
<dbReference type="GO" id="GO:0004622">
    <property type="term" value="F:phosphatidylcholine lysophospholipase activity"/>
    <property type="evidence" value="ECO:0007669"/>
    <property type="project" value="TreeGrafter"/>
</dbReference>
<protein>
    <submittedName>
        <fullName evidence="2">Arylesterase</fullName>
    </submittedName>
</protein>
<dbReference type="PROSITE" id="PS51257">
    <property type="entry name" value="PROKAR_LIPOPROTEIN"/>
    <property type="match status" value="1"/>
</dbReference>
<sequence>MKPLQGLALCFLLLLTGCSDPELRYLPEQANILAFGDSLTLGVGTSADQSYPAILQQLTGRQVINAGVSGEISSAGLNRLPELLNTHAPSLIILLEGGNDILRNQSKQKLKQNLRAMIEISRQKEIDLIFIGVPEKSLFSDSAALYSELAEEYDLVHDNEIIADLLRDSRYKSDPIHFNQQGYQKLAQRLHQLMLDHGAL</sequence>
<evidence type="ECO:0000259" key="1">
    <source>
        <dbReference type="Pfam" id="PF13472"/>
    </source>
</evidence>
<dbReference type="OrthoDB" id="9786188at2"/>
<proteinExistence type="predicted"/>
<keyword evidence="3" id="KW-1185">Reference proteome</keyword>
<dbReference type="SUPFAM" id="SSF52266">
    <property type="entry name" value="SGNH hydrolase"/>
    <property type="match status" value="1"/>
</dbReference>
<reference evidence="2 3" key="1">
    <citation type="submission" date="2018-11" db="EMBL/GenBank/DDBJ databases">
        <title>The draft genome sequence of Amphritea balenae JAMM 1525T.</title>
        <authorList>
            <person name="Fang Z."/>
            <person name="Zhang Y."/>
            <person name="Han X."/>
        </authorList>
    </citation>
    <scope>NUCLEOTIDE SEQUENCE [LARGE SCALE GENOMIC DNA]</scope>
    <source>
        <strain evidence="2 3">JAMM 1525</strain>
    </source>
</reference>
<comment type="caution">
    <text evidence="2">The sequence shown here is derived from an EMBL/GenBank/DDBJ whole genome shotgun (WGS) entry which is preliminary data.</text>
</comment>
<dbReference type="PANTHER" id="PTHR30383:SF24">
    <property type="entry name" value="THIOESTERASE 1_PROTEASE 1_LYSOPHOSPHOLIPASE L1"/>
    <property type="match status" value="1"/>
</dbReference>
<accession>A0A3P1SXM5</accession>
<dbReference type="Gene3D" id="3.40.50.1110">
    <property type="entry name" value="SGNH hydrolase"/>
    <property type="match status" value="1"/>
</dbReference>
<dbReference type="Proteomes" id="UP000267535">
    <property type="component" value="Unassembled WGS sequence"/>
</dbReference>
<name>A0A3P1SXM5_9GAMM</name>
<dbReference type="Pfam" id="PF13472">
    <property type="entry name" value="Lipase_GDSL_2"/>
    <property type="match status" value="1"/>
</dbReference>
<dbReference type="InterPro" id="IPR013830">
    <property type="entry name" value="SGNH_hydro"/>
</dbReference>
<gene>
    <name evidence="2" type="ORF">EHS89_04260</name>
</gene>
<evidence type="ECO:0000313" key="2">
    <source>
        <dbReference type="EMBL" id="RRD01859.1"/>
    </source>
</evidence>
<organism evidence="2 3">
    <name type="scientific">Amphritea balenae</name>
    <dbReference type="NCBI Taxonomy" id="452629"/>
    <lineage>
        <taxon>Bacteria</taxon>
        <taxon>Pseudomonadati</taxon>
        <taxon>Pseudomonadota</taxon>
        <taxon>Gammaproteobacteria</taxon>
        <taxon>Oceanospirillales</taxon>
        <taxon>Oceanospirillaceae</taxon>
        <taxon>Amphritea</taxon>
    </lineage>
</organism>
<feature type="domain" description="SGNH hydrolase-type esterase" evidence="1">
    <location>
        <begin position="34"/>
        <end position="184"/>
    </location>
</feature>
<dbReference type="InterPro" id="IPR036514">
    <property type="entry name" value="SGNH_hydro_sf"/>
</dbReference>
<dbReference type="InterPro" id="IPR051532">
    <property type="entry name" value="Ester_Hydrolysis_Enzymes"/>
</dbReference>
<dbReference type="PANTHER" id="PTHR30383">
    <property type="entry name" value="THIOESTERASE 1/PROTEASE 1/LYSOPHOSPHOLIPASE L1"/>
    <property type="match status" value="1"/>
</dbReference>
<dbReference type="EMBL" id="RQXV01000001">
    <property type="protein sequence ID" value="RRD01859.1"/>
    <property type="molecule type" value="Genomic_DNA"/>
</dbReference>
<evidence type="ECO:0000313" key="3">
    <source>
        <dbReference type="Proteomes" id="UP000267535"/>
    </source>
</evidence>